<feature type="transmembrane region" description="Helical" evidence="1">
    <location>
        <begin position="237"/>
        <end position="255"/>
    </location>
</feature>
<dbReference type="EMBL" id="DSEE01000215">
    <property type="protein sequence ID" value="HER40154.1"/>
    <property type="molecule type" value="Genomic_DNA"/>
</dbReference>
<dbReference type="Proteomes" id="UP000885753">
    <property type="component" value="Unassembled WGS sequence"/>
</dbReference>
<feature type="non-terminal residue" evidence="2">
    <location>
        <position position="390"/>
    </location>
</feature>
<feature type="transmembrane region" description="Helical" evidence="1">
    <location>
        <begin position="209"/>
        <end position="225"/>
    </location>
</feature>
<feature type="transmembrane region" description="Helical" evidence="1">
    <location>
        <begin position="12"/>
        <end position="33"/>
    </location>
</feature>
<feature type="transmembrane region" description="Helical" evidence="1">
    <location>
        <begin position="130"/>
        <end position="148"/>
    </location>
</feature>
<feature type="transmembrane region" description="Helical" evidence="1">
    <location>
        <begin position="95"/>
        <end position="118"/>
    </location>
</feature>
<dbReference type="PANTHER" id="PTHR44216">
    <property type="entry name" value="PROTEIN O-MANNOSYL-TRANSFERASE TMTC2"/>
    <property type="match status" value="1"/>
</dbReference>
<gene>
    <name evidence="2" type="ORF">ENO10_02945</name>
</gene>
<dbReference type="GO" id="GO:0000030">
    <property type="term" value="F:mannosyltransferase activity"/>
    <property type="evidence" value="ECO:0007669"/>
    <property type="project" value="TreeGrafter"/>
</dbReference>
<proteinExistence type="predicted"/>
<dbReference type="InterPro" id="IPR052384">
    <property type="entry name" value="TMTC_O-mannosyltransferase"/>
</dbReference>
<accession>A0A7C2RI48</accession>
<evidence type="ECO:0000313" key="2">
    <source>
        <dbReference type="EMBL" id="HER40154.1"/>
    </source>
</evidence>
<dbReference type="GO" id="GO:0035269">
    <property type="term" value="P:protein O-linked glycosylation via mannose"/>
    <property type="evidence" value="ECO:0007669"/>
    <property type="project" value="TreeGrafter"/>
</dbReference>
<feature type="transmembrane region" description="Helical" evidence="1">
    <location>
        <begin position="185"/>
        <end position="203"/>
    </location>
</feature>
<sequence>MKDNIVSCFKSYLHCFHYIPLLVLMVVPCIVYFNSFDVPFVFDDLSNISDNQKVHLYNLDLENIKKATFSGLSSNRWLPNLSIALNYYYGATDTWGYHLVNLVIHVLVGLVVYFLFFLTLTMPVVSFSSIRAREISLFAALIWSLHPLQTNAVTYIVQRMTSMAALFFLLSLLFYVLARLQRGHFLKRFSLFFASFLLGIMALVSKENAYMLPLIIVAYELYFFSDSRESINLKKTLLIGCPAILTVFALSWMFLGKNPFLLFDSILKGYELRDFNLTERLLTESRIFFYYIGLIILPLPSRLNLLHDYTLSKSLTAPPQTLIALLGIGLFLFIIYYFFRRNRLLSFALFWFFANLLIESTIVPLRLIFEHRLYLPSVMLILLAIVSLYK</sequence>
<keyword evidence="1" id="KW-0472">Membrane</keyword>
<feature type="transmembrane region" description="Helical" evidence="1">
    <location>
        <begin position="345"/>
        <end position="365"/>
    </location>
</feature>
<feature type="transmembrane region" description="Helical" evidence="1">
    <location>
        <begin position="372"/>
        <end position="389"/>
    </location>
</feature>
<dbReference type="AlphaFoldDB" id="A0A7C2RI48"/>
<organism evidence="2">
    <name type="scientific">Salinimicrobium catena</name>
    <dbReference type="NCBI Taxonomy" id="390640"/>
    <lineage>
        <taxon>Bacteria</taxon>
        <taxon>Pseudomonadati</taxon>
        <taxon>Bacteroidota</taxon>
        <taxon>Flavobacteriia</taxon>
        <taxon>Flavobacteriales</taxon>
        <taxon>Flavobacteriaceae</taxon>
        <taxon>Salinimicrobium</taxon>
    </lineage>
</organism>
<evidence type="ECO:0000256" key="1">
    <source>
        <dbReference type="SAM" id="Phobius"/>
    </source>
</evidence>
<keyword evidence="1" id="KW-1133">Transmembrane helix</keyword>
<protein>
    <recommendedName>
        <fullName evidence="3">Glycosyltransferase RgtA/B/C/D-like domain-containing protein</fullName>
    </recommendedName>
</protein>
<evidence type="ECO:0008006" key="3">
    <source>
        <dbReference type="Google" id="ProtNLM"/>
    </source>
</evidence>
<name>A0A7C2RI48_9FLAO</name>
<comment type="caution">
    <text evidence="2">The sequence shown here is derived from an EMBL/GenBank/DDBJ whole genome shotgun (WGS) entry which is preliminary data.</text>
</comment>
<feature type="transmembrane region" description="Helical" evidence="1">
    <location>
        <begin position="160"/>
        <end position="178"/>
    </location>
</feature>
<keyword evidence="1" id="KW-0812">Transmembrane</keyword>
<dbReference type="PANTHER" id="PTHR44216:SF3">
    <property type="entry name" value="PROTEIN O-MANNOSYL-TRANSFERASE TMTC2"/>
    <property type="match status" value="1"/>
</dbReference>
<reference evidence="2" key="1">
    <citation type="journal article" date="2020" name="mSystems">
        <title>Genome- and Community-Level Interaction Insights into Carbon Utilization and Element Cycling Functions of Hydrothermarchaeota in Hydrothermal Sediment.</title>
        <authorList>
            <person name="Zhou Z."/>
            <person name="Liu Y."/>
            <person name="Xu W."/>
            <person name="Pan J."/>
            <person name="Luo Z.H."/>
            <person name="Li M."/>
        </authorList>
    </citation>
    <scope>NUCLEOTIDE SEQUENCE [LARGE SCALE GENOMIC DNA]</scope>
    <source>
        <strain evidence="2">SpSt-1235</strain>
    </source>
</reference>
<feature type="transmembrane region" description="Helical" evidence="1">
    <location>
        <begin position="317"/>
        <end position="339"/>
    </location>
</feature>